<protein>
    <submittedName>
        <fullName evidence="1">Uncharacterized protein</fullName>
    </submittedName>
</protein>
<comment type="caution">
    <text evidence="1">The sequence shown here is derived from an EMBL/GenBank/DDBJ whole genome shotgun (WGS) entry which is preliminary data.</text>
</comment>
<accession>A0A8X6H246</accession>
<dbReference type="Proteomes" id="UP000887116">
    <property type="component" value="Unassembled WGS sequence"/>
</dbReference>
<proteinExistence type="predicted"/>
<dbReference type="EMBL" id="BMAO01037152">
    <property type="protein sequence ID" value="GFR15662.1"/>
    <property type="molecule type" value="Genomic_DNA"/>
</dbReference>
<gene>
    <name evidence="1" type="primary">AVEN_264922_1</name>
    <name evidence="1" type="ORF">TNCT_1732</name>
</gene>
<dbReference type="AlphaFoldDB" id="A0A8X6H246"/>
<evidence type="ECO:0000313" key="1">
    <source>
        <dbReference type="EMBL" id="GFR15662.1"/>
    </source>
</evidence>
<sequence>MIFNCKGLKLFNLLKRVAERSADPANTRTLLRSLWLALCCATASRTFWLEIGFAHESGRQSIRSPDETEEDPGNPWSPDVVLVEEDAPTALFENQNIASTSSANGDLKGKKRRKLSSQMSLFKCMMDSLTLKFTKYQADFDKKVLNRMEELENERIAMDERIKKMWMKFEEKRKVDEEEHELNIMNAFQDIMNQLKSNHAETT</sequence>
<organism evidence="1 2">
    <name type="scientific">Trichonephila clavata</name>
    <name type="common">Joro spider</name>
    <name type="synonym">Nephila clavata</name>
    <dbReference type="NCBI Taxonomy" id="2740835"/>
    <lineage>
        <taxon>Eukaryota</taxon>
        <taxon>Metazoa</taxon>
        <taxon>Ecdysozoa</taxon>
        <taxon>Arthropoda</taxon>
        <taxon>Chelicerata</taxon>
        <taxon>Arachnida</taxon>
        <taxon>Araneae</taxon>
        <taxon>Araneomorphae</taxon>
        <taxon>Entelegynae</taxon>
        <taxon>Araneoidea</taxon>
        <taxon>Nephilidae</taxon>
        <taxon>Trichonephila</taxon>
    </lineage>
</organism>
<name>A0A8X6H246_TRICU</name>
<evidence type="ECO:0000313" key="2">
    <source>
        <dbReference type="Proteomes" id="UP000887116"/>
    </source>
</evidence>
<keyword evidence="2" id="KW-1185">Reference proteome</keyword>
<dbReference type="OrthoDB" id="691673at2759"/>
<reference evidence="1" key="1">
    <citation type="submission" date="2020-07" db="EMBL/GenBank/DDBJ databases">
        <title>Multicomponent nature underlies the extraordinary mechanical properties of spider dragline silk.</title>
        <authorList>
            <person name="Kono N."/>
            <person name="Nakamura H."/>
            <person name="Mori M."/>
            <person name="Yoshida Y."/>
            <person name="Ohtoshi R."/>
            <person name="Malay A.D."/>
            <person name="Moran D.A.P."/>
            <person name="Tomita M."/>
            <person name="Numata K."/>
            <person name="Arakawa K."/>
        </authorList>
    </citation>
    <scope>NUCLEOTIDE SEQUENCE</scope>
</reference>